<comment type="subcellular location">
    <subcellularLocation>
        <location evidence="5">Cytoplasm</location>
    </subcellularLocation>
</comment>
<reference evidence="7" key="1">
    <citation type="journal article" date="2014" name="Int. J. Syst. Evol. Microbiol.">
        <title>Complete genome sequence of Corynebacterium casei LMG S-19264T (=DSM 44701T), isolated from a smear-ripened cheese.</title>
        <authorList>
            <consortium name="US DOE Joint Genome Institute (JGI-PGF)"/>
            <person name="Walter F."/>
            <person name="Albersmeier A."/>
            <person name="Kalinowski J."/>
            <person name="Ruckert C."/>
        </authorList>
    </citation>
    <scope>NUCLEOTIDE SEQUENCE</scope>
    <source>
        <strain evidence="7">JCM 13306</strain>
    </source>
</reference>
<keyword evidence="5 7" id="KW-0418">Kinase</keyword>
<accession>A0A919F602</accession>
<dbReference type="PROSITE" id="PS51219">
    <property type="entry name" value="DPCK"/>
    <property type="match status" value="1"/>
</dbReference>
<evidence type="ECO:0000313" key="8">
    <source>
        <dbReference type="Proteomes" id="UP000623958"/>
    </source>
</evidence>
<evidence type="ECO:0000256" key="1">
    <source>
        <dbReference type="ARBA" id="ARBA00009018"/>
    </source>
</evidence>
<dbReference type="NCBIfam" id="TIGR00152">
    <property type="entry name" value="dephospho-CoA kinase"/>
    <property type="match status" value="1"/>
</dbReference>
<evidence type="ECO:0000313" key="7">
    <source>
        <dbReference type="EMBL" id="GHH49598.1"/>
    </source>
</evidence>
<gene>
    <name evidence="5 7" type="primary">coaE</name>
    <name evidence="7" type="ORF">GCM10009090_09270</name>
</gene>
<dbReference type="InterPro" id="IPR027417">
    <property type="entry name" value="P-loop_NTPase"/>
</dbReference>
<proteinExistence type="inferred from homology"/>
<evidence type="ECO:0000256" key="6">
    <source>
        <dbReference type="NCBIfam" id="TIGR00152"/>
    </source>
</evidence>
<sequence length="206" mass="22101">MSDFIVGLTGGIASGKSEAGRRFEALGITVVDADAVAREVVEPGPVLSRIAERFGPGILQIDGRLDRRALRELVFADPELRRALEAITHPEIRLRLRQACEAAIGPYAIAAIPLLAEAGGRTGYPWLDRILVVDAPMALQRQRLMLRDNIDASLADRMIAAQASREQRLALADDVIVNDGDAEALGRLVAALDGRYRGLAASKTAG</sequence>
<dbReference type="RefSeq" id="WP_434028686.1">
    <property type="nucleotide sequence ID" value="NZ_BNBA01000005.1"/>
</dbReference>
<comment type="similarity">
    <text evidence="1 5">Belongs to the CoaE family.</text>
</comment>
<keyword evidence="5" id="KW-0963">Cytoplasm</keyword>
<dbReference type="Gene3D" id="3.40.50.300">
    <property type="entry name" value="P-loop containing nucleotide triphosphate hydrolases"/>
    <property type="match status" value="1"/>
</dbReference>
<dbReference type="HAMAP" id="MF_00376">
    <property type="entry name" value="Dephospho_CoA_kinase"/>
    <property type="match status" value="1"/>
</dbReference>
<dbReference type="EC" id="2.7.1.24" evidence="5 6"/>
<feature type="binding site" evidence="5">
    <location>
        <begin position="13"/>
        <end position="18"/>
    </location>
    <ligand>
        <name>ATP</name>
        <dbReference type="ChEBI" id="CHEBI:30616"/>
    </ligand>
</feature>
<dbReference type="GO" id="GO:0004140">
    <property type="term" value="F:dephospho-CoA kinase activity"/>
    <property type="evidence" value="ECO:0007669"/>
    <property type="project" value="UniProtKB-UniRule"/>
</dbReference>
<dbReference type="AlphaFoldDB" id="A0A919F602"/>
<comment type="caution">
    <text evidence="7">The sequence shown here is derived from an EMBL/GenBank/DDBJ whole genome shotgun (WGS) entry which is preliminary data.</text>
</comment>
<evidence type="ECO:0000256" key="2">
    <source>
        <dbReference type="ARBA" id="ARBA00022741"/>
    </source>
</evidence>
<keyword evidence="3 5" id="KW-0067">ATP-binding</keyword>
<protein>
    <recommendedName>
        <fullName evidence="5 6">Dephospho-CoA kinase</fullName>
        <ecNumber evidence="5 6">2.7.1.24</ecNumber>
    </recommendedName>
    <alternativeName>
        <fullName evidence="5">Dephosphocoenzyme A kinase</fullName>
    </alternativeName>
</protein>
<evidence type="ECO:0000256" key="3">
    <source>
        <dbReference type="ARBA" id="ARBA00022840"/>
    </source>
</evidence>
<dbReference type="GO" id="GO:0015937">
    <property type="term" value="P:coenzyme A biosynthetic process"/>
    <property type="evidence" value="ECO:0007669"/>
    <property type="project" value="UniProtKB-UniRule"/>
</dbReference>
<keyword evidence="2 5" id="KW-0547">Nucleotide-binding</keyword>
<dbReference type="PANTHER" id="PTHR10695">
    <property type="entry name" value="DEPHOSPHO-COA KINASE-RELATED"/>
    <property type="match status" value="1"/>
</dbReference>
<dbReference type="GO" id="GO:0005524">
    <property type="term" value="F:ATP binding"/>
    <property type="evidence" value="ECO:0007669"/>
    <property type="project" value="UniProtKB-UniRule"/>
</dbReference>
<keyword evidence="4 5" id="KW-0173">Coenzyme A biosynthesis</keyword>
<evidence type="ECO:0000256" key="5">
    <source>
        <dbReference type="HAMAP-Rule" id="MF_00376"/>
    </source>
</evidence>
<dbReference type="Proteomes" id="UP000623958">
    <property type="component" value="Unassembled WGS sequence"/>
</dbReference>
<dbReference type="InterPro" id="IPR001977">
    <property type="entry name" value="Depp_CoAkinase"/>
</dbReference>
<evidence type="ECO:0000256" key="4">
    <source>
        <dbReference type="ARBA" id="ARBA00022993"/>
    </source>
</evidence>
<comment type="function">
    <text evidence="5">Catalyzes the phosphorylation of the 3'-hydroxyl group of dephosphocoenzyme A to form coenzyme A.</text>
</comment>
<name>A0A919F602_9XANT</name>
<dbReference type="Pfam" id="PF01121">
    <property type="entry name" value="CoaE"/>
    <property type="match status" value="1"/>
</dbReference>
<comment type="catalytic activity">
    <reaction evidence="5">
        <text>3'-dephospho-CoA + ATP = ADP + CoA + H(+)</text>
        <dbReference type="Rhea" id="RHEA:18245"/>
        <dbReference type="ChEBI" id="CHEBI:15378"/>
        <dbReference type="ChEBI" id="CHEBI:30616"/>
        <dbReference type="ChEBI" id="CHEBI:57287"/>
        <dbReference type="ChEBI" id="CHEBI:57328"/>
        <dbReference type="ChEBI" id="CHEBI:456216"/>
        <dbReference type="EC" id="2.7.1.24"/>
    </reaction>
</comment>
<organism evidence="7 8">
    <name type="scientific">Xanthomonas boreopolis</name>
    <dbReference type="NCBI Taxonomy" id="86183"/>
    <lineage>
        <taxon>Bacteria</taxon>
        <taxon>Pseudomonadati</taxon>
        <taxon>Pseudomonadota</taxon>
        <taxon>Gammaproteobacteria</taxon>
        <taxon>Lysobacterales</taxon>
        <taxon>Lysobacteraceae</taxon>
        <taxon>Xanthomonas</taxon>
    </lineage>
</organism>
<dbReference type="CDD" id="cd02022">
    <property type="entry name" value="DPCK"/>
    <property type="match status" value="1"/>
</dbReference>
<dbReference type="PANTHER" id="PTHR10695:SF46">
    <property type="entry name" value="BIFUNCTIONAL COENZYME A SYNTHASE-RELATED"/>
    <property type="match status" value="1"/>
</dbReference>
<dbReference type="GO" id="GO:0005737">
    <property type="term" value="C:cytoplasm"/>
    <property type="evidence" value="ECO:0007669"/>
    <property type="project" value="UniProtKB-SubCell"/>
</dbReference>
<dbReference type="EMBL" id="BNBA01000005">
    <property type="protein sequence ID" value="GHH49598.1"/>
    <property type="molecule type" value="Genomic_DNA"/>
</dbReference>
<keyword evidence="5" id="KW-0808">Transferase</keyword>
<reference evidence="7" key="2">
    <citation type="submission" date="2020-09" db="EMBL/GenBank/DDBJ databases">
        <authorList>
            <person name="Sun Q."/>
            <person name="Ohkuma M."/>
        </authorList>
    </citation>
    <scope>NUCLEOTIDE SEQUENCE</scope>
    <source>
        <strain evidence="7">JCM 13306</strain>
    </source>
</reference>
<keyword evidence="8" id="KW-1185">Reference proteome</keyword>
<dbReference type="SUPFAM" id="SSF52540">
    <property type="entry name" value="P-loop containing nucleoside triphosphate hydrolases"/>
    <property type="match status" value="1"/>
</dbReference>
<comment type="pathway">
    <text evidence="5">Cofactor biosynthesis; coenzyme A biosynthesis; CoA from (R)-pantothenate: step 5/5.</text>
</comment>